<dbReference type="AlphaFoldDB" id="A0A1C4XE64"/>
<evidence type="ECO:0000313" key="1">
    <source>
        <dbReference type="EMBL" id="SCF06775.1"/>
    </source>
</evidence>
<dbReference type="EMBL" id="FMCR01000003">
    <property type="protein sequence ID" value="SCF06775.1"/>
    <property type="molecule type" value="Genomic_DNA"/>
</dbReference>
<reference evidence="1 2" key="1">
    <citation type="submission" date="2016-06" db="EMBL/GenBank/DDBJ databases">
        <authorList>
            <person name="Kjaerup R.B."/>
            <person name="Dalgaard T.S."/>
            <person name="Juul-Madsen H.R."/>
        </authorList>
    </citation>
    <scope>NUCLEOTIDE SEQUENCE [LARGE SCALE GENOMIC DNA]</scope>
    <source>
        <strain evidence="1 2">DSM 44871</strain>
    </source>
</reference>
<organism evidence="1 2">
    <name type="scientific">Micromonospora saelicesensis</name>
    <dbReference type="NCBI Taxonomy" id="285676"/>
    <lineage>
        <taxon>Bacteria</taxon>
        <taxon>Bacillati</taxon>
        <taxon>Actinomycetota</taxon>
        <taxon>Actinomycetes</taxon>
        <taxon>Micromonosporales</taxon>
        <taxon>Micromonosporaceae</taxon>
        <taxon>Micromonospora</taxon>
    </lineage>
</organism>
<dbReference type="STRING" id="285676.GA0070561_3333"/>
<name>A0A1C4XE64_9ACTN</name>
<sequence length="108" mass="12075">MSPGWEHQYSGLFTPLPRFAVEAYTEMPRYVIHLPVGITDLAEALDLARTLARSLASTPQVDVSGTTVSAEDAQHVRHWVFCDRIMPDRRRCAREADHVGACLPDDDP</sequence>
<evidence type="ECO:0000313" key="2">
    <source>
        <dbReference type="Proteomes" id="UP000198864"/>
    </source>
</evidence>
<proteinExistence type="predicted"/>
<dbReference type="Proteomes" id="UP000198864">
    <property type="component" value="Unassembled WGS sequence"/>
</dbReference>
<gene>
    <name evidence="1" type="ORF">GA0070561_3333</name>
</gene>
<accession>A0A1C4XE64</accession>
<protein>
    <submittedName>
        <fullName evidence="1">Uncharacterized protein</fullName>
    </submittedName>
</protein>